<comment type="caution">
    <text evidence="1">The sequence shown here is derived from an EMBL/GenBank/DDBJ whole genome shotgun (WGS) entry which is preliminary data.</text>
</comment>
<keyword evidence="2" id="KW-1185">Reference proteome</keyword>
<protein>
    <submittedName>
        <fullName evidence="1">Uncharacterized protein</fullName>
    </submittedName>
</protein>
<reference evidence="2" key="1">
    <citation type="journal article" date="2019" name="Int. J. Syst. Evol. Microbiol.">
        <title>The Global Catalogue of Microorganisms (GCM) 10K type strain sequencing project: providing services to taxonomists for standard genome sequencing and annotation.</title>
        <authorList>
            <consortium name="The Broad Institute Genomics Platform"/>
            <consortium name="The Broad Institute Genome Sequencing Center for Infectious Disease"/>
            <person name="Wu L."/>
            <person name="Ma J."/>
        </authorList>
    </citation>
    <scope>NUCLEOTIDE SEQUENCE [LARGE SCALE GENOMIC DNA]</scope>
    <source>
        <strain evidence="2">KCTC 52677</strain>
    </source>
</reference>
<organism evidence="1 2">
    <name type="scientific">Shinella pollutisoli</name>
    <dbReference type="NCBI Taxonomy" id="2250594"/>
    <lineage>
        <taxon>Bacteria</taxon>
        <taxon>Pseudomonadati</taxon>
        <taxon>Pseudomonadota</taxon>
        <taxon>Alphaproteobacteria</taxon>
        <taxon>Hyphomicrobiales</taxon>
        <taxon>Rhizobiaceae</taxon>
        <taxon>Shinella</taxon>
    </lineage>
</organism>
<accession>A0ABV7DKM1</accession>
<dbReference type="RefSeq" id="WP_257315579.1">
    <property type="nucleotide sequence ID" value="NZ_JANFDG010000013.1"/>
</dbReference>
<dbReference type="Proteomes" id="UP001595377">
    <property type="component" value="Unassembled WGS sequence"/>
</dbReference>
<evidence type="ECO:0000313" key="1">
    <source>
        <dbReference type="EMBL" id="MFC3074915.1"/>
    </source>
</evidence>
<dbReference type="EMBL" id="JBHRSP010000029">
    <property type="protein sequence ID" value="MFC3074915.1"/>
    <property type="molecule type" value="Genomic_DNA"/>
</dbReference>
<evidence type="ECO:0000313" key="2">
    <source>
        <dbReference type="Proteomes" id="UP001595377"/>
    </source>
</evidence>
<name>A0ABV7DKM1_9HYPH</name>
<sequence length="168" mass="17622">MLSRGALNGSEINAFDLDGGRVVQDLAAGAVSSVAADLRIIRRQRASGIGTPVISASLHLRGMRLRGWSVAVAFGMASARRRVGAEGFDAVGTGAMARAIRRHRVRVSGEAAAAAMLRLSVSFTAPTEFRRVMRLRQPMSMRAAPQASALVVGAEPRTMVVPAAEGLA</sequence>
<gene>
    <name evidence="1" type="ORF">ACFOHH_17530</name>
</gene>
<proteinExistence type="predicted"/>